<comment type="caution">
    <text evidence="2">The sequence shown here is derived from an EMBL/GenBank/DDBJ whole genome shotgun (WGS) entry which is preliminary data.</text>
</comment>
<sequence>MRPVPDTYTKCTRRSVRRASETARESLPISEAGVIIEFHAITPSETGRPTDYYGNRSSSRPHSLLRLPFASPFSRSTASPPPRDLSPRRVWPNWTQSDGQTWRPREPRAED</sequence>
<name>A0A3S5B4Y0_9PLAT</name>
<protein>
    <submittedName>
        <fullName evidence="2">Uncharacterized protein</fullName>
    </submittedName>
</protein>
<evidence type="ECO:0000313" key="3">
    <source>
        <dbReference type="Proteomes" id="UP000784294"/>
    </source>
</evidence>
<evidence type="ECO:0000313" key="2">
    <source>
        <dbReference type="EMBL" id="VEL33694.1"/>
    </source>
</evidence>
<gene>
    <name evidence="2" type="ORF">PXEA_LOCUS27134</name>
</gene>
<reference evidence="2" key="1">
    <citation type="submission" date="2018-11" db="EMBL/GenBank/DDBJ databases">
        <authorList>
            <consortium name="Pathogen Informatics"/>
        </authorList>
    </citation>
    <scope>NUCLEOTIDE SEQUENCE</scope>
</reference>
<feature type="region of interest" description="Disordered" evidence="1">
    <location>
        <begin position="1"/>
        <end position="25"/>
    </location>
</feature>
<dbReference type="AlphaFoldDB" id="A0A3S5B4Y0"/>
<organism evidence="2 3">
    <name type="scientific">Protopolystoma xenopodis</name>
    <dbReference type="NCBI Taxonomy" id="117903"/>
    <lineage>
        <taxon>Eukaryota</taxon>
        <taxon>Metazoa</taxon>
        <taxon>Spiralia</taxon>
        <taxon>Lophotrochozoa</taxon>
        <taxon>Platyhelminthes</taxon>
        <taxon>Monogenea</taxon>
        <taxon>Polyopisthocotylea</taxon>
        <taxon>Polystomatidea</taxon>
        <taxon>Polystomatidae</taxon>
        <taxon>Protopolystoma</taxon>
    </lineage>
</organism>
<feature type="region of interest" description="Disordered" evidence="1">
    <location>
        <begin position="41"/>
        <end position="111"/>
    </location>
</feature>
<accession>A0A3S5B4Y0</accession>
<feature type="compositionally biased region" description="Low complexity" evidence="1">
    <location>
        <begin position="56"/>
        <end position="68"/>
    </location>
</feature>
<proteinExistence type="predicted"/>
<evidence type="ECO:0000256" key="1">
    <source>
        <dbReference type="SAM" id="MobiDB-lite"/>
    </source>
</evidence>
<keyword evidence="3" id="KW-1185">Reference proteome</keyword>
<dbReference type="EMBL" id="CAAALY010246229">
    <property type="protein sequence ID" value="VEL33694.1"/>
    <property type="molecule type" value="Genomic_DNA"/>
</dbReference>
<dbReference type="Proteomes" id="UP000784294">
    <property type="component" value="Unassembled WGS sequence"/>
</dbReference>